<dbReference type="EMBL" id="JANYMP010000014">
    <property type="protein sequence ID" value="MCS7480655.1"/>
    <property type="molecule type" value="Genomic_DNA"/>
</dbReference>
<evidence type="ECO:0000259" key="1">
    <source>
        <dbReference type="PROSITE" id="PS50995"/>
    </source>
</evidence>
<comment type="caution">
    <text evidence="2">The sequence shown here is derived from an EMBL/GenBank/DDBJ whole genome shotgun (WGS) entry which is preliminary data.</text>
</comment>
<dbReference type="PANTHER" id="PTHR33164">
    <property type="entry name" value="TRANSCRIPTIONAL REGULATOR, MARR FAMILY"/>
    <property type="match status" value="1"/>
</dbReference>
<dbReference type="RefSeq" id="WP_259626142.1">
    <property type="nucleotide sequence ID" value="NZ_JANYMP010000014.1"/>
</dbReference>
<dbReference type="PANTHER" id="PTHR33164:SF106">
    <property type="entry name" value="TRANSCRIPTIONAL REGULATORY PROTEIN"/>
    <property type="match status" value="1"/>
</dbReference>
<dbReference type="InterPro" id="IPR000835">
    <property type="entry name" value="HTH_MarR-typ"/>
</dbReference>
<name>A0A9X2VPX6_9PSEU</name>
<dbReference type="AlphaFoldDB" id="A0A9X2VPX6"/>
<dbReference type="InterPro" id="IPR036390">
    <property type="entry name" value="WH_DNA-bd_sf"/>
</dbReference>
<dbReference type="Gene3D" id="1.10.10.10">
    <property type="entry name" value="Winged helix-like DNA-binding domain superfamily/Winged helix DNA-binding domain"/>
    <property type="match status" value="1"/>
</dbReference>
<dbReference type="SUPFAM" id="SSF46785">
    <property type="entry name" value="Winged helix' DNA-binding domain"/>
    <property type="match status" value="1"/>
</dbReference>
<evidence type="ECO:0000313" key="3">
    <source>
        <dbReference type="Proteomes" id="UP001141259"/>
    </source>
</evidence>
<dbReference type="InterPro" id="IPR039422">
    <property type="entry name" value="MarR/SlyA-like"/>
</dbReference>
<proteinExistence type="predicted"/>
<dbReference type="InterPro" id="IPR036388">
    <property type="entry name" value="WH-like_DNA-bd_sf"/>
</dbReference>
<reference evidence="2" key="1">
    <citation type="submission" date="2022-08" db="EMBL/GenBank/DDBJ databases">
        <authorList>
            <person name="Tistechok S."/>
            <person name="Samborskyy M."/>
            <person name="Roman I."/>
        </authorList>
    </citation>
    <scope>NUCLEOTIDE SEQUENCE</scope>
    <source>
        <strain evidence="2">DSM 103496</strain>
    </source>
</reference>
<accession>A0A9X2VPX6</accession>
<sequence length="161" mass="17879">MSSKVPEEARQRRRTANSIKDSLRGLRVQLSFLNHRVGTRVALKDIDLDCLDLLSQRGPLSPTALSRLAGLHPATTTGVLDRLERGGWITRDRDPADRRAVVVRVLPDRHAEVFEHYRGANAQMDDLLADYDAAQLELIADFLTRATAVSRQATDDLGDPA</sequence>
<gene>
    <name evidence="2" type="ORF">NZH93_27690</name>
</gene>
<keyword evidence="3" id="KW-1185">Reference proteome</keyword>
<evidence type="ECO:0000313" key="2">
    <source>
        <dbReference type="EMBL" id="MCS7480655.1"/>
    </source>
</evidence>
<dbReference type="Pfam" id="PF01047">
    <property type="entry name" value="MarR"/>
    <property type="match status" value="1"/>
</dbReference>
<feature type="domain" description="HTH marR-type" evidence="1">
    <location>
        <begin position="12"/>
        <end position="148"/>
    </location>
</feature>
<dbReference type="Proteomes" id="UP001141259">
    <property type="component" value="Unassembled WGS sequence"/>
</dbReference>
<dbReference type="SMART" id="SM00347">
    <property type="entry name" value="HTH_MARR"/>
    <property type="match status" value="1"/>
</dbReference>
<dbReference type="PROSITE" id="PS50995">
    <property type="entry name" value="HTH_MARR_2"/>
    <property type="match status" value="1"/>
</dbReference>
<organism evidence="2 3">
    <name type="scientific">Umezawaea endophytica</name>
    <dbReference type="NCBI Taxonomy" id="1654476"/>
    <lineage>
        <taxon>Bacteria</taxon>
        <taxon>Bacillati</taxon>
        <taxon>Actinomycetota</taxon>
        <taxon>Actinomycetes</taxon>
        <taxon>Pseudonocardiales</taxon>
        <taxon>Pseudonocardiaceae</taxon>
        <taxon>Umezawaea</taxon>
    </lineage>
</organism>
<dbReference type="PRINTS" id="PR00598">
    <property type="entry name" value="HTHMARR"/>
</dbReference>
<dbReference type="GO" id="GO:0003700">
    <property type="term" value="F:DNA-binding transcription factor activity"/>
    <property type="evidence" value="ECO:0007669"/>
    <property type="project" value="InterPro"/>
</dbReference>
<dbReference type="GO" id="GO:0006950">
    <property type="term" value="P:response to stress"/>
    <property type="evidence" value="ECO:0007669"/>
    <property type="project" value="TreeGrafter"/>
</dbReference>
<protein>
    <submittedName>
        <fullName evidence="2">MarR family transcriptional regulator</fullName>
    </submittedName>
</protein>